<dbReference type="EMBL" id="QNUE01000004">
    <property type="protein sequence ID" value="REC67990.1"/>
    <property type="molecule type" value="Genomic_DNA"/>
</dbReference>
<gene>
    <name evidence="2" type="ORF">DRF59_06675</name>
</gene>
<dbReference type="Proteomes" id="UP000256769">
    <property type="component" value="Unassembled WGS sequence"/>
</dbReference>
<evidence type="ECO:0000313" key="2">
    <source>
        <dbReference type="EMBL" id="REC67990.1"/>
    </source>
</evidence>
<evidence type="ECO:0000256" key="1">
    <source>
        <dbReference type="SAM" id="SignalP"/>
    </source>
</evidence>
<dbReference type="AlphaFoldDB" id="A0A3D9CQE8"/>
<proteinExistence type="predicted"/>
<dbReference type="RefSeq" id="WP_115958010.1">
    <property type="nucleotide sequence ID" value="NZ_CBCRVL010000017.1"/>
</dbReference>
<feature type="chain" id="PRO_5017643756" description="C1q domain-containing protein" evidence="1">
    <location>
        <begin position="20"/>
        <end position="315"/>
    </location>
</feature>
<name>A0A3D9CQE8_9FLAO</name>
<sequence length="315" mass="33948">MKKIISMVFLIVGFSTVYSQIGINTPNPQQAFHLDGKKNNPETEVPNANQVTDDFVVTDNGRIGIGTISPDASAALHLAGMDKGFLPSRVMLQSTDDTTTIASPAIGLLVYNFMTAGTYPKNVTPGYYYWDGKKWSRFSTGSSSGSSDALYLIADSTLPSMEFNLNSDVNGKAITILKEFHNPGGYSFNKNTGSLVVSESGLYFIQFQAGWYNTTSTPRTVSIGIKQGYPTNNIWKGRTAQNVAPVPPNLVFDLPIASSGYFSAYLTAGTSYVLTTAVVGGSIKLSTDKSPISDPHIGTNENKGWSTSFIIKKIL</sequence>
<evidence type="ECO:0008006" key="4">
    <source>
        <dbReference type="Google" id="ProtNLM"/>
    </source>
</evidence>
<organism evidence="2 3">
    <name type="scientific">Chryseobacterium flavum</name>
    <dbReference type="NCBI Taxonomy" id="415851"/>
    <lineage>
        <taxon>Bacteria</taxon>
        <taxon>Pseudomonadati</taxon>
        <taxon>Bacteroidota</taxon>
        <taxon>Flavobacteriia</taxon>
        <taxon>Flavobacteriales</taxon>
        <taxon>Weeksellaceae</taxon>
        <taxon>Chryseobacterium group</taxon>
        <taxon>Chryseobacterium</taxon>
    </lineage>
</organism>
<accession>A0A3D9CQE8</accession>
<reference evidence="2 3" key="1">
    <citation type="journal article" date="2007" name="Int. J. Syst. Evol. Microbiol.">
        <title>Chryseobacterium flavum sp. nov., isolated from polluted soil.</title>
        <authorList>
            <person name="Zhou Y."/>
            <person name="Dong J."/>
            <person name="Wang X."/>
            <person name="Huang X."/>
            <person name="Zhang K.Y."/>
            <person name="Zhang Y.Q."/>
            <person name="Guo Y.F."/>
            <person name="Lai R."/>
            <person name="Li W.J."/>
        </authorList>
    </citation>
    <scope>NUCLEOTIDE SEQUENCE [LARGE SCALE GENOMIC DNA]</scope>
    <source>
        <strain evidence="2 3">KCTC 12877</strain>
    </source>
</reference>
<evidence type="ECO:0000313" key="3">
    <source>
        <dbReference type="Proteomes" id="UP000256769"/>
    </source>
</evidence>
<keyword evidence="1" id="KW-0732">Signal</keyword>
<protein>
    <recommendedName>
        <fullName evidence="4">C1q domain-containing protein</fullName>
    </recommendedName>
</protein>
<dbReference type="OrthoDB" id="1247601at2"/>
<feature type="signal peptide" evidence="1">
    <location>
        <begin position="1"/>
        <end position="19"/>
    </location>
</feature>
<comment type="caution">
    <text evidence="2">The sequence shown here is derived from an EMBL/GenBank/DDBJ whole genome shotgun (WGS) entry which is preliminary data.</text>
</comment>
<keyword evidence="3" id="KW-1185">Reference proteome</keyword>